<feature type="region of interest" description="Disordered" evidence="1">
    <location>
        <begin position="482"/>
        <end position="549"/>
    </location>
</feature>
<evidence type="ECO:0000259" key="2">
    <source>
        <dbReference type="PROSITE" id="PS50011"/>
    </source>
</evidence>
<evidence type="ECO:0000313" key="4">
    <source>
        <dbReference type="Proteomes" id="UP000265703"/>
    </source>
</evidence>
<reference evidence="3 4" key="1">
    <citation type="submission" date="2018-06" db="EMBL/GenBank/DDBJ databases">
        <title>Comparative genomics reveals the genomic features of Rhizophagus irregularis, R. cerebriforme, R. diaphanum and Gigaspora rosea, and their symbiotic lifestyle signature.</title>
        <authorList>
            <person name="Morin E."/>
            <person name="San Clemente H."/>
            <person name="Chen E.C.H."/>
            <person name="De La Providencia I."/>
            <person name="Hainaut M."/>
            <person name="Kuo A."/>
            <person name="Kohler A."/>
            <person name="Murat C."/>
            <person name="Tang N."/>
            <person name="Roy S."/>
            <person name="Loubradou J."/>
            <person name="Henrissat B."/>
            <person name="Grigoriev I.V."/>
            <person name="Corradi N."/>
            <person name="Roux C."/>
            <person name="Martin F.M."/>
        </authorList>
    </citation>
    <scope>NUCLEOTIDE SEQUENCE [LARGE SCALE GENOMIC DNA]</scope>
    <source>
        <strain evidence="3 4">DAOM 227022</strain>
    </source>
</reference>
<accession>A0A397S7X9</accession>
<feature type="domain" description="Protein kinase" evidence="2">
    <location>
        <begin position="137"/>
        <end position="408"/>
    </location>
</feature>
<dbReference type="EMBL" id="QKYT01000664">
    <property type="protein sequence ID" value="RIA82450.1"/>
    <property type="molecule type" value="Genomic_DNA"/>
</dbReference>
<dbReference type="InterPro" id="IPR051681">
    <property type="entry name" value="Ser/Thr_Kinases-Pseudokinases"/>
</dbReference>
<keyword evidence="4" id="KW-1185">Reference proteome</keyword>
<evidence type="ECO:0000313" key="3">
    <source>
        <dbReference type="EMBL" id="RIA82450.1"/>
    </source>
</evidence>
<dbReference type="OrthoDB" id="2401280at2759"/>
<dbReference type="GO" id="GO:0005524">
    <property type="term" value="F:ATP binding"/>
    <property type="evidence" value="ECO:0007669"/>
    <property type="project" value="InterPro"/>
</dbReference>
<dbReference type="Gene3D" id="1.10.510.10">
    <property type="entry name" value="Transferase(Phosphotransferase) domain 1"/>
    <property type="match status" value="1"/>
</dbReference>
<proteinExistence type="predicted"/>
<dbReference type="InterPro" id="IPR000719">
    <property type="entry name" value="Prot_kinase_dom"/>
</dbReference>
<comment type="caution">
    <text evidence="3">The sequence shown here is derived from an EMBL/GenBank/DDBJ whole genome shotgun (WGS) entry which is preliminary data.</text>
</comment>
<dbReference type="Proteomes" id="UP000265703">
    <property type="component" value="Unassembled WGS sequence"/>
</dbReference>
<dbReference type="InterPro" id="IPR011009">
    <property type="entry name" value="Kinase-like_dom_sf"/>
</dbReference>
<feature type="compositionally biased region" description="Basic and acidic residues" evidence="1">
    <location>
        <begin position="500"/>
        <end position="520"/>
    </location>
</feature>
<dbReference type="GO" id="GO:0004674">
    <property type="term" value="F:protein serine/threonine kinase activity"/>
    <property type="evidence" value="ECO:0007669"/>
    <property type="project" value="TreeGrafter"/>
</dbReference>
<dbReference type="PANTHER" id="PTHR44329:SF214">
    <property type="entry name" value="PROTEIN KINASE DOMAIN-CONTAINING PROTEIN"/>
    <property type="match status" value="1"/>
</dbReference>
<dbReference type="InterPro" id="IPR001245">
    <property type="entry name" value="Ser-Thr/Tyr_kinase_cat_dom"/>
</dbReference>
<protein>
    <submittedName>
        <fullName evidence="3">Kinase-like domain-containing protein</fullName>
    </submittedName>
</protein>
<dbReference type="AlphaFoldDB" id="A0A397S7X9"/>
<name>A0A397S7X9_9GLOM</name>
<evidence type="ECO:0000256" key="1">
    <source>
        <dbReference type="SAM" id="MobiDB-lite"/>
    </source>
</evidence>
<sequence>MTAIREDIVWTVYNRTYTLMDMTIYDTLDKQHEFKKQTILADESLTKDEKLEVIKFLNVDYDNYKILSNEGIKRICENCQVQCLATLYCEHCVRNYLKANFSNWSSGNDDIDDLIQKCQLETFRPDKIVEWIPYNNLQDIKYLTKGGCSEIYTATWIGGGYLKWNSKEKQLERFGDQYVILKELKNVESANRSWFEEGKSHLTISNKWADIVSCYGLTKNLSNRNYMLVINKMDMDLRIYLQQNYNKLTWKEKIKIAYDIIHALFRTHYFENEIHRDLHSGNILYLQLDQEWYISDLGFCGPPDKPLNSVYGNLSYIAPEVITGKETTFASDIYSIGILMWEISSGQPPFINHKHNYDLAMKIVNGMRPKIVPGTPLEYKKFMKQCWNADPTKRPDAYTLLTEIKKLLQTLYFQNENDELISSNQESSTLYKSNSIDSINENFTSKIYQFYQFENFLEPKNATEEEQEAFHSKPYSFNIPDNIDDFNNSSNKNASKSSKVYKDIKNDHYESVQLKKHDHMDIDDDDDVYNNSNFHSEEQNDLEITNGKQ</sequence>
<dbReference type="Pfam" id="PF07714">
    <property type="entry name" value="PK_Tyr_Ser-Thr"/>
    <property type="match status" value="1"/>
</dbReference>
<feature type="compositionally biased region" description="Low complexity" evidence="1">
    <location>
        <begin position="482"/>
        <end position="498"/>
    </location>
</feature>
<organism evidence="3 4">
    <name type="scientific">Glomus cerebriforme</name>
    <dbReference type="NCBI Taxonomy" id="658196"/>
    <lineage>
        <taxon>Eukaryota</taxon>
        <taxon>Fungi</taxon>
        <taxon>Fungi incertae sedis</taxon>
        <taxon>Mucoromycota</taxon>
        <taxon>Glomeromycotina</taxon>
        <taxon>Glomeromycetes</taxon>
        <taxon>Glomerales</taxon>
        <taxon>Glomeraceae</taxon>
        <taxon>Glomus</taxon>
    </lineage>
</organism>
<dbReference type="PROSITE" id="PS50011">
    <property type="entry name" value="PROTEIN_KINASE_DOM"/>
    <property type="match status" value="1"/>
</dbReference>
<dbReference type="PANTHER" id="PTHR44329">
    <property type="entry name" value="SERINE/THREONINE-PROTEIN KINASE TNNI3K-RELATED"/>
    <property type="match status" value="1"/>
</dbReference>
<keyword evidence="3" id="KW-0808">Transferase</keyword>
<dbReference type="SUPFAM" id="SSF56112">
    <property type="entry name" value="Protein kinase-like (PK-like)"/>
    <property type="match status" value="1"/>
</dbReference>
<gene>
    <name evidence="3" type="ORF">C1645_835328</name>
</gene>
<keyword evidence="3" id="KW-0418">Kinase</keyword>